<dbReference type="EMBL" id="WCUA01000287">
    <property type="protein sequence ID" value="KAB4175929.1"/>
    <property type="molecule type" value="Genomic_DNA"/>
</dbReference>
<evidence type="ECO:0000313" key="6">
    <source>
        <dbReference type="Proteomes" id="UP000442334"/>
    </source>
</evidence>
<keyword evidence="2" id="KW-0472">Membrane</keyword>
<dbReference type="AlphaFoldDB" id="A0A7J5GPD9"/>
<accession>A0A7J5GPD9</accession>
<reference evidence="5 6" key="1">
    <citation type="journal article" date="2019" name="Nat. Med.">
        <title>A library of human gut bacterial isolates paired with longitudinal multiomics data enables mechanistic microbiome research.</title>
        <authorList>
            <person name="Poyet M."/>
            <person name="Groussin M."/>
            <person name="Gibbons S.M."/>
            <person name="Avila-Pacheco J."/>
            <person name="Jiang X."/>
            <person name="Kearney S.M."/>
            <person name="Perrotta A.R."/>
            <person name="Berdy B."/>
            <person name="Zhao S."/>
            <person name="Lieberman T.D."/>
            <person name="Swanson P.K."/>
            <person name="Smith M."/>
            <person name="Roesemann S."/>
            <person name="Alexander J.E."/>
            <person name="Rich S.A."/>
            <person name="Livny J."/>
            <person name="Vlamakis H."/>
            <person name="Clish C."/>
            <person name="Bullock K."/>
            <person name="Deik A."/>
            <person name="Scott J."/>
            <person name="Pierce K.A."/>
            <person name="Xavier R.J."/>
            <person name="Alm E.J."/>
        </authorList>
    </citation>
    <scope>NUCLEOTIDE SEQUENCE [LARGE SCALE GENOMIC DNA]</scope>
    <source>
        <strain evidence="5 6">BIOML-A21</strain>
    </source>
</reference>
<feature type="non-terminal residue" evidence="5">
    <location>
        <position position="349"/>
    </location>
</feature>
<keyword evidence="2" id="KW-0812">Transmembrane</keyword>
<dbReference type="GO" id="GO:0009279">
    <property type="term" value="C:cell outer membrane"/>
    <property type="evidence" value="ECO:0007669"/>
    <property type="project" value="UniProtKB-SubCell"/>
</dbReference>
<feature type="domain" description="TonB-dependent receptor plug" evidence="4">
    <location>
        <begin position="109"/>
        <end position="232"/>
    </location>
</feature>
<keyword evidence="1" id="KW-0732">Signal</keyword>
<keyword evidence="2" id="KW-1134">Transmembrane beta strand</keyword>
<dbReference type="NCBIfam" id="TIGR04057">
    <property type="entry name" value="SusC_RagA_signa"/>
    <property type="match status" value="1"/>
</dbReference>
<evidence type="ECO:0000259" key="4">
    <source>
        <dbReference type="Pfam" id="PF07715"/>
    </source>
</evidence>
<sequence>IVTISNAEQQGDKRSATGIVSDEEGYPLPGVNVVISDLQRFAITDNNGKYSIEIPTNTTCTITFSYIGMSTQQVMINSGRNDVRKNITLKSDTKLDEVIVTGIYTRKAESFTGAATTISSKDLMRVGNQNVFQSLKNLDPTLYIADNFSMGSDPNTTPTMSMRGTSSFPTTETSSLKSNYQNQPNQPLFILDGFETTAETVMDMDMNRIESITILKDASAKALYGSKAANGVIVIETKRLAGNEQRITYNGSLSFEMPDLTSYDLCNALEKLEAERLDGVYRNANLDTQIELNQLYNTRKQMALQGLDTYWLAKPLHTGIGHKHNLNIEVGDSQSLRAVLDFTYNQITG</sequence>
<keyword evidence="5" id="KW-0675">Receptor</keyword>
<evidence type="ECO:0000256" key="1">
    <source>
        <dbReference type="ARBA" id="ARBA00022729"/>
    </source>
</evidence>
<protein>
    <submittedName>
        <fullName evidence="5">TonB-dependent receptor plug domain-containing protein</fullName>
    </submittedName>
</protein>
<dbReference type="SUPFAM" id="SSF49464">
    <property type="entry name" value="Carboxypeptidase regulatory domain-like"/>
    <property type="match status" value="1"/>
</dbReference>
<dbReference type="SUPFAM" id="SSF56935">
    <property type="entry name" value="Porins"/>
    <property type="match status" value="1"/>
</dbReference>
<keyword evidence="2" id="KW-0998">Cell outer membrane</keyword>
<dbReference type="PROSITE" id="PS52016">
    <property type="entry name" value="TONB_DEPENDENT_REC_3"/>
    <property type="match status" value="1"/>
</dbReference>
<keyword evidence="2" id="KW-0813">Transport</keyword>
<dbReference type="GO" id="GO:0044718">
    <property type="term" value="P:siderophore transmembrane transport"/>
    <property type="evidence" value="ECO:0007669"/>
    <property type="project" value="TreeGrafter"/>
</dbReference>
<comment type="caution">
    <text evidence="5">The sequence shown here is derived from an EMBL/GenBank/DDBJ whole genome shotgun (WGS) entry which is preliminary data.</text>
</comment>
<dbReference type="RefSeq" id="WP_151874892.1">
    <property type="nucleotide sequence ID" value="NZ_WCUA01000287.1"/>
</dbReference>
<evidence type="ECO:0000256" key="2">
    <source>
        <dbReference type="PROSITE-ProRule" id="PRU01360"/>
    </source>
</evidence>
<feature type="region of interest" description="Disordered" evidence="3">
    <location>
        <begin position="1"/>
        <end position="21"/>
    </location>
</feature>
<organism evidence="5 6">
    <name type="scientific">Bacteroides uniformis</name>
    <dbReference type="NCBI Taxonomy" id="820"/>
    <lineage>
        <taxon>Bacteria</taxon>
        <taxon>Pseudomonadati</taxon>
        <taxon>Bacteroidota</taxon>
        <taxon>Bacteroidia</taxon>
        <taxon>Bacteroidales</taxon>
        <taxon>Bacteroidaceae</taxon>
        <taxon>Bacteroides</taxon>
    </lineage>
</organism>
<dbReference type="InterPro" id="IPR037066">
    <property type="entry name" value="Plug_dom_sf"/>
</dbReference>
<dbReference type="InterPro" id="IPR012910">
    <property type="entry name" value="Plug_dom"/>
</dbReference>
<dbReference type="Pfam" id="PF07715">
    <property type="entry name" value="Plug"/>
    <property type="match status" value="1"/>
</dbReference>
<evidence type="ECO:0000256" key="3">
    <source>
        <dbReference type="SAM" id="MobiDB-lite"/>
    </source>
</evidence>
<dbReference type="Proteomes" id="UP000442334">
    <property type="component" value="Unassembled WGS sequence"/>
</dbReference>
<dbReference type="Gene3D" id="2.170.130.10">
    <property type="entry name" value="TonB-dependent receptor, plug domain"/>
    <property type="match status" value="1"/>
</dbReference>
<dbReference type="InterPro" id="IPR008969">
    <property type="entry name" value="CarboxyPept-like_regulatory"/>
</dbReference>
<gene>
    <name evidence="5" type="ORF">GAQ34_24050</name>
</gene>
<dbReference type="Gene3D" id="2.60.40.1120">
    <property type="entry name" value="Carboxypeptidase-like, regulatory domain"/>
    <property type="match status" value="1"/>
</dbReference>
<dbReference type="InterPro" id="IPR023997">
    <property type="entry name" value="TonB-dep_OMP_SusC/RagA_CS"/>
</dbReference>
<dbReference type="InterPro" id="IPR039426">
    <property type="entry name" value="TonB-dep_rcpt-like"/>
</dbReference>
<feature type="non-terminal residue" evidence="5">
    <location>
        <position position="1"/>
    </location>
</feature>
<dbReference type="GO" id="GO:0015344">
    <property type="term" value="F:siderophore uptake transmembrane transporter activity"/>
    <property type="evidence" value="ECO:0007669"/>
    <property type="project" value="TreeGrafter"/>
</dbReference>
<evidence type="ECO:0000313" key="5">
    <source>
        <dbReference type="EMBL" id="KAB4175929.1"/>
    </source>
</evidence>
<feature type="region of interest" description="Disordered" evidence="3">
    <location>
        <begin position="153"/>
        <end position="174"/>
    </location>
</feature>
<comment type="similarity">
    <text evidence="2">Belongs to the TonB-dependent receptor family.</text>
</comment>
<name>A0A7J5GPD9_BACUN</name>
<proteinExistence type="inferred from homology"/>
<dbReference type="PANTHER" id="PTHR30069:SF29">
    <property type="entry name" value="HEMOGLOBIN AND HEMOGLOBIN-HAPTOGLOBIN-BINDING PROTEIN 1-RELATED"/>
    <property type="match status" value="1"/>
</dbReference>
<dbReference type="Pfam" id="PF13715">
    <property type="entry name" value="CarbopepD_reg_2"/>
    <property type="match status" value="1"/>
</dbReference>
<dbReference type="PANTHER" id="PTHR30069">
    <property type="entry name" value="TONB-DEPENDENT OUTER MEMBRANE RECEPTOR"/>
    <property type="match status" value="1"/>
</dbReference>
<comment type="subcellular location">
    <subcellularLocation>
        <location evidence="2">Cell outer membrane</location>
        <topology evidence="2">Multi-pass membrane protein</topology>
    </subcellularLocation>
</comment>